<keyword evidence="4" id="KW-1185">Reference proteome</keyword>
<protein>
    <submittedName>
        <fullName evidence="3">PepSY domain-containing protein</fullName>
    </submittedName>
</protein>
<evidence type="ECO:0000256" key="1">
    <source>
        <dbReference type="SAM" id="MobiDB-lite"/>
    </source>
</evidence>
<dbReference type="RefSeq" id="WP_311657224.1">
    <property type="nucleotide sequence ID" value="NZ_JAVREX010000006.1"/>
</dbReference>
<dbReference type="EMBL" id="JAVREX010000006">
    <property type="protein sequence ID" value="MDT0429240.1"/>
    <property type="molecule type" value="Genomic_DNA"/>
</dbReference>
<organism evidence="3 4">
    <name type="scientific">Streptomyces salyersiae</name>
    <dbReference type="NCBI Taxonomy" id="3075530"/>
    <lineage>
        <taxon>Bacteria</taxon>
        <taxon>Bacillati</taxon>
        <taxon>Actinomycetota</taxon>
        <taxon>Actinomycetes</taxon>
        <taxon>Kitasatosporales</taxon>
        <taxon>Streptomycetaceae</taxon>
        <taxon>Streptomyces</taxon>
    </lineage>
</organism>
<evidence type="ECO:0000259" key="2">
    <source>
        <dbReference type="Pfam" id="PF03413"/>
    </source>
</evidence>
<feature type="compositionally biased region" description="Low complexity" evidence="1">
    <location>
        <begin position="58"/>
        <end position="72"/>
    </location>
</feature>
<feature type="region of interest" description="Disordered" evidence="1">
    <location>
        <begin position="181"/>
        <end position="225"/>
    </location>
</feature>
<sequence length="273" mass="27977">MRFESPRNKSVSPRTRRLRLVGALGAVLAAALVTGCGQDSGGTSSATSEAAKVMPNQSTSPSSSVSGSPTSTAQLTEDQAKRKETLSAVKVTFSKAATTAVGEVSGGKLTELELEGVDDSSSSASPSADASGSASPSASASASPGGSTSPSPSGSSAGPQWKAEVVEENGTAHIVTIDAVSGKVLDSKPDDDQSESDKQQMADRIAKAKQTPQQAAKVATDKKKGTVTSVKLDENDSQALVWQVDVVTEDWKKTTFDVDADNGKITNEEVDND</sequence>
<proteinExistence type="predicted"/>
<evidence type="ECO:0000313" key="4">
    <source>
        <dbReference type="Proteomes" id="UP001183777"/>
    </source>
</evidence>
<feature type="compositionally biased region" description="Low complexity" evidence="1">
    <location>
        <begin position="37"/>
        <end position="51"/>
    </location>
</feature>
<feature type="compositionally biased region" description="Low complexity" evidence="1">
    <location>
        <begin position="120"/>
        <end position="159"/>
    </location>
</feature>
<feature type="compositionally biased region" description="Basic and acidic residues" evidence="1">
    <location>
        <begin position="185"/>
        <end position="206"/>
    </location>
</feature>
<feature type="compositionally biased region" description="Low complexity" evidence="1">
    <location>
        <begin position="208"/>
        <end position="218"/>
    </location>
</feature>
<feature type="region of interest" description="Disordered" evidence="1">
    <location>
        <begin position="37"/>
        <end position="82"/>
    </location>
</feature>
<dbReference type="Gene3D" id="3.10.450.40">
    <property type="match status" value="2"/>
</dbReference>
<dbReference type="Pfam" id="PF03413">
    <property type="entry name" value="PepSY"/>
    <property type="match status" value="1"/>
</dbReference>
<name>A0ABU2RL77_9ACTN</name>
<dbReference type="InterPro" id="IPR025711">
    <property type="entry name" value="PepSY"/>
</dbReference>
<evidence type="ECO:0000313" key="3">
    <source>
        <dbReference type="EMBL" id="MDT0429240.1"/>
    </source>
</evidence>
<dbReference type="Proteomes" id="UP001183777">
    <property type="component" value="Unassembled WGS sequence"/>
</dbReference>
<comment type="caution">
    <text evidence="3">The sequence shown here is derived from an EMBL/GenBank/DDBJ whole genome shotgun (WGS) entry which is preliminary data.</text>
</comment>
<feature type="region of interest" description="Disordered" evidence="1">
    <location>
        <begin position="100"/>
        <end position="169"/>
    </location>
</feature>
<accession>A0ABU2RL77</accession>
<reference evidence="4" key="1">
    <citation type="submission" date="2023-07" db="EMBL/GenBank/DDBJ databases">
        <title>30 novel species of actinomycetes from the DSMZ collection.</title>
        <authorList>
            <person name="Nouioui I."/>
        </authorList>
    </citation>
    <scope>NUCLEOTIDE SEQUENCE [LARGE SCALE GENOMIC DNA]</scope>
    <source>
        <strain evidence="4">DSM 41770</strain>
    </source>
</reference>
<gene>
    <name evidence="3" type="ORF">RM649_16545</name>
</gene>
<feature type="domain" description="PepSY" evidence="2">
    <location>
        <begin position="209"/>
        <end position="269"/>
    </location>
</feature>